<accession>K6VYI7</accession>
<evidence type="ECO:0000313" key="6">
    <source>
        <dbReference type="EMBL" id="AFJ47448.1"/>
    </source>
</evidence>
<evidence type="ECO:0000256" key="2">
    <source>
        <dbReference type="ARBA" id="ARBA00023015"/>
    </source>
</evidence>
<evidence type="ECO:0000259" key="5">
    <source>
        <dbReference type="PROSITE" id="PS01124"/>
    </source>
</evidence>
<dbReference type="Gene3D" id="2.60.120.10">
    <property type="entry name" value="Jelly Rolls"/>
    <property type="match status" value="1"/>
</dbReference>
<keyword evidence="7" id="KW-1185">Reference proteome</keyword>
<dbReference type="CDD" id="cd06124">
    <property type="entry name" value="cupin_NimR-like_N"/>
    <property type="match status" value="1"/>
</dbReference>
<gene>
    <name evidence="6" type="primary">yeaM</name>
    <name evidence="6" type="ordered locus">EBL_c23590</name>
</gene>
<feature type="domain" description="HTH araC/xylS-type" evidence="5">
    <location>
        <begin position="164"/>
        <end position="261"/>
    </location>
</feature>
<name>I2BA94_SHIBC</name>
<evidence type="ECO:0000256" key="3">
    <source>
        <dbReference type="ARBA" id="ARBA00023125"/>
    </source>
</evidence>
<dbReference type="STRING" id="630626.EBL_c23590"/>
<dbReference type="PROSITE" id="PS01124">
    <property type="entry name" value="HTH_ARAC_FAMILY_2"/>
    <property type="match status" value="1"/>
</dbReference>
<dbReference type="FunFam" id="1.10.10.60:FF:000132">
    <property type="entry name" value="AraC family transcriptional regulator"/>
    <property type="match status" value="1"/>
</dbReference>
<keyword evidence="2" id="KW-0805">Transcription regulation</keyword>
<dbReference type="InterPro" id="IPR018062">
    <property type="entry name" value="HTH_AraC-typ_CS"/>
</dbReference>
<reference evidence="6 7" key="1">
    <citation type="journal article" date="2012" name="J. Bacteriol.">
        <title>Complete genome sequence of the B12-producing Shimwellia blattae strain DSM 4481, isolated from a cockroach.</title>
        <authorList>
            <person name="Brzuszkiewicz E."/>
            <person name="Waschkowitz T."/>
            <person name="Wiezer A."/>
            <person name="Daniel R."/>
        </authorList>
    </citation>
    <scope>NUCLEOTIDE SEQUENCE [LARGE SCALE GENOMIC DNA]</scope>
    <source>
        <strain evidence="7">ATCC 29907 / DSM 4481 / JCM 1650 / NBRC 105725 / CDC 9005-74</strain>
    </source>
</reference>
<dbReference type="SMART" id="SM00342">
    <property type="entry name" value="HTH_ARAC"/>
    <property type="match status" value="1"/>
</dbReference>
<dbReference type="HOGENOM" id="CLU_000445_87_0_6"/>
<dbReference type="InterPro" id="IPR009057">
    <property type="entry name" value="Homeodomain-like_sf"/>
</dbReference>
<evidence type="ECO:0000256" key="4">
    <source>
        <dbReference type="ARBA" id="ARBA00023163"/>
    </source>
</evidence>
<keyword evidence="3" id="KW-0238">DNA-binding</keyword>
<dbReference type="Proteomes" id="UP000001955">
    <property type="component" value="Chromosome"/>
</dbReference>
<dbReference type="eggNOG" id="COG2207">
    <property type="taxonomic scope" value="Bacteria"/>
</dbReference>
<dbReference type="EMBL" id="CP001560">
    <property type="protein sequence ID" value="AFJ47448.1"/>
    <property type="molecule type" value="Genomic_DNA"/>
</dbReference>
<dbReference type="GO" id="GO:0003700">
    <property type="term" value="F:DNA-binding transcription factor activity"/>
    <property type="evidence" value="ECO:0007669"/>
    <property type="project" value="InterPro"/>
</dbReference>
<dbReference type="PATRIC" id="fig|630626.3.peg.2281"/>
<dbReference type="InterPro" id="IPR011051">
    <property type="entry name" value="RmlC_Cupin_sf"/>
</dbReference>
<sequence length="268" mass="30064">MHRGAEQRLGLNGFEPDNHTGPALAFHIRVDEEQTEIPLHHHRKGQLILALHGGISCHVSRSVWMVPPQYAVWIPGGMAHSNHATPNARLCFLFIEPGAVSMPEQCCSLAISGLVREIILALAARPEQPQDLAWQRLVQVLFDELPRLPVGHLQLPVSEHPKIRAMVDFMAAQPQVRRTQSDWARALAMSERSLLRLVEKETGMNFRRWRQQLQVILAIRMLIAGQRVQQVAQALGYDSVTAFITLFRQQTGQTPRAWLADLKSATGG</sequence>
<dbReference type="Gene3D" id="1.10.10.60">
    <property type="entry name" value="Homeodomain-like"/>
    <property type="match status" value="1"/>
</dbReference>
<organism evidence="6 7">
    <name type="scientific">Shimwellia blattae (strain ATCC 29907 / DSM 4481 / JCM 1650 / NBRC 105725 / CDC 9005-74)</name>
    <name type="common">Escherichia blattae</name>
    <dbReference type="NCBI Taxonomy" id="630626"/>
    <lineage>
        <taxon>Bacteria</taxon>
        <taxon>Pseudomonadati</taxon>
        <taxon>Pseudomonadota</taxon>
        <taxon>Gammaproteobacteria</taxon>
        <taxon>Enterobacterales</taxon>
        <taxon>Enterobacteriaceae</taxon>
        <taxon>Shimwellia</taxon>
    </lineage>
</organism>
<evidence type="ECO:0000256" key="1">
    <source>
        <dbReference type="ARBA" id="ARBA00022491"/>
    </source>
</evidence>
<dbReference type="SUPFAM" id="SSF51182">
    <property type="entry name" value="RmlC-like cupins"/>
    <property type="match status" value="1"/>
</dbReference>
<evidence type="ECO:0000313" key="7">
    <source>
        <dbReference type="Proteomes" id="UP000001955"/>
    </source>
</evidence>
<dbReference type="KEGG" id="ebt:EBL_c23590"/>
<protein>
    <submittedName>
        <fullName evidence="6">Putative transcriptional regulator YeaM</fullName>
    </submittedName>
</protein>
<dbReference type="GO" id="GO:0043565">
    <property type="term" value="F:sequence-specific DNA binding"/>
    <property type="evidence" value="ECO:0007669"/>
    <property type="project" value="InterPro"/>
</dbReference>
<dbReference type="PANTHER" id="PTHR11019:SF199">
    <property type="entry name" value="HTH-TYPE TRANSCRIPTIONAL REGULATOR NIMR"/>
    <property type="match status" value="1"/>
</dbReference>
<dbReference type="InterPro" id="IPR018060">
    <property type="entry name" value="HTH_AraC"/>
</dbReference>
<dbReference type="PANTHER" id="PTHR11019">
    <property type="entry name" value="HTH-TYPE TRANSCRIPTIONAL REGULATOR NIMR"/>
    <property type="match status" value="1"/>
</dbReference>
<keyword evidence="1" id="KW-0678">Repressor</keyword>
<dbReference type="OrthoDB" id="5949386at2"/>
<dbReference type="InterPro" id="IPR014710">
    <property type="entry name" value="RmlC-like_jellyroll"/>
</dbReference>
<dbReference type="SUPFAM" id="SSF46689">
    <property type="entry name" value="Homeodomain-like"/>
    <property type="match status" value="1"/>
</dbReference>
<keyword evidence="4" id="KW-0804">Transcription</keyword>
<dbReference type="Pfam" id="PF12833">
    <property type="entry name" value="HTH_18"/>
    <property type="match status" value="1"/>
</dbReference>
<dbReference type="AlphaFoldDB" id="I2BA94"/>
<dbReference type="PROSITE" id="PS00041">
    <property type="entry name" value="HTH_ARAC_FAMILY_1"/>
    <property type="match status" value="1"/>
</dbReference>
<proteinExistence type="predicted"/>
<dbReference type="RefSeq" id="WP_002440299.1">
    <property type="nucleotide sequence ID" value="NC_017910.1"/>
</dbReference>
<accession>I2BA94</accession>